<keyword evidence="2" id="KW-0732">Signal</keyword>
<reference evidence="7" key="1">
    <citation type="journal article" date="2010" name="Science">
        <title>Plasticity of animal genome architecture unmasked by rapid evolution of a pelagic tunicate.</title>
        <authorList>
            <person name="Denoeud F."/>
            <person name="Henriet S."/>
            <person name="Mungpakdee S."/>
            <person name="Aury J.M."/>
            <person name="Da Silva C."/>
            <person name="Brinkmann H."/>
            <person name="Mikhaleva J."/>
            <person name="Olsen L.C."/>
            <person name="Jubin C."/>
            <person name="Canestro C."/>
            <person name="Bouquet J.M."/>
            <person name="Danks G."/>
            <person name="Poulain J."/>
            <person name="Campsteijn C."/>
            <person name="Adamski M."/>
            <person name="Cross I."/>
            <person name="Yadetie F."/>
            <person name="Muffato M."/>
            <person name="Louis A."/>
            <person name="Butcher S."/>
            <person name="Tsagkogeorga G."/>
            <person name="Konrad A."/>
            <person name="Singh S."/>
            <person name="Jensen M.F."/>
            <person name="Cong E.H."/>
            <person name="Eikeseth-Otteraa H."/>
            <person name="Noel B."/>
            <person name="Anthouard V."/>
            <person name="Porcel B.M."/>
            <person name="Kachouri-Lafond R."/>
            <person name="Nishino A."/>
            <person name="Ugolini M."/>
            <person name="Chourrout P."/>
            <person name="Nishida H."/>
            <person name="Aasland R."/>
            <person name="Huzurbazar S."/>
            <person name="Westhof E."/>
            <person name="Delsuc F."/>
            <person name="Lehrach H."/>
            <person name="Reinhardt R."/>
            <person name="Weissenbach J."/>
            <person name="Roy S.W."/>
            <person name="Artiguenave F."/>
            <person name="Postlethwait J.H."/>
            <person name="Manak J.R."/>
            <person name="Thompson E.M."/>
            <person name="Jaillon O."/>
            <person name="Du Pasquier L."/>
            <person name="Boudinot P."/>
            <person name="Liberles D.A."/>
            <person name="Volff J.N."/>
            <person name="Philippe H."/>
            <person name="Lenhard B."/>
            <person name="Roest Crollius H."/>
            <person name="Wincker P."/>
            <person name="Chourrout D."/>
        </authorList>
    </citation>
    <scope>NUCLEOTIDE SEQUENCE [LARGE SCALE GENOMIC DNA]</scope>
</reference>
<evidence type="ECO:0000256" key="4">
    <source>
        <dbReference type="SAM" id="MobiDB-lite"/>
    </source>
</evidence>
<dbReference type="GO" id="GO:0009897">
    <property type="term" value="C:external side of plasma membrane"/>
    <property type="evidence" value="ECO:0007669"/>
    <property type="project" value="TreeGrafter"/>
</dbReference>
<sequence>MSSREIEILVNPADVCPYKDGAPVAFSEGIDYFYNCDSCCTEETFKNVQDTSSIDVWAFAGCSNETEIIAHEECLALTEQVNLDLTCSPNNFLWLNSGKNALQEYPICAEFCNRWFDACKNVPSCTLTPHNYWITARLCTADLDPNMCRLLGDQFYDSKLFCEYFFSEKGKQVIIQAPMNNEFCLDPSQPDQTISYITKLNEEKLLLNQSYPVFDCSPSPDEITWWMWLLISLLGVGIIGGIGYFIYWFFVLRKKNSKKKEENVVDMNLNASGDDGSIEMEERKAEKENQAYVQAEKGERDSIGDANDLQSQAASIQASHNPTIPPAMTPIPQQVNHQPAVLMPQQMPYQTMQSIQPIPMNTQQMMYGNPYATGGMPYNPQMQQGQMNPQMMNQQMYMNMQNSYQQPGTRKKKKKTKKSPYV</sequence>
<gene>
    <name evidence="7" type="ORF">GSOID_T00006329001</name>
</gene>
<feature type="domain" description="Folate receptor-like" evidence="6">
    <location>
        <begin position="34"/>
        <end position="185"/>
    </location>
</feature>
<name>E4WUE2_OIKDI</name>
<evidence type="ECO:0000256" key="2">
    <source>
        <dbReference type="ARBA" id="ARBA00022729"/>
    </source>
</evidence>
<evidence type="ECO:0000313" key="8">
    <source>
        <dbReference type="Proteomes" id="UP000001307"/>
    </source>
</evidence>
<dbReference type="GO" id="GO:0038023">
    <property type="term" value="F:signaling receptor activity"/>
    <property type="evidence" value="ECO:0007669"/>
    <property type="project" value="TreeGrafter"/>
</dbReference>
<dbReference type="InterPro" id="IPR018143">
    <property type="entry name" value="Folate_rcpt-like"/>
</dbReference>
<keyword evidence="8" id="KW-1185">Reference proteome</keyword>
<feature type="region of interest" description="Disordered" evidence="4">
    <location>
        <begin position="400"/>
        <end position="422"/>
    </location>
</feature>
<evidence type="ECO:0000256" key="1">
    <source>
        <dbReference type="ARBA" id="ARBA00007932"/>
    </source>
</evidence>
<evidence type="ECO:0000313" key="7">
    <source>
        <dbReference type="EMBL" id="CBY07240.1"/>
    </source>
</evidence>
<keyword evidence="5" id="KW-1133">Transmembrane helix</keyword>
<evidence type="ECO:0000256" key="5">
    <source>
        <dbReference type="SAM" id="Phobius"/>
    </source>
</evidence>
<keyword evidence="5" id="KW-0812">Transmembrane</keyword>
<dbReference type="InterPro" id="IPR004269">
    <property type="entry name" value="Folate_rcpt"/>
</dbReference>
<dbReference type="PANTHER" id="PTHR10517">
    <property type="entry name" value="FOLATE RECEPTOR"/>
    <property type="match status" value="1"/>
</dbReference>
<dbReference type="AlphaFoldDB" id="E4WUE2"/>
<dbReference type="OrthoDB" id="5982417at2759"/>
<feature type="compositionally biased region" description="Basic residues" evidence="4">
    <location>
        <begin position="409"/>
        <end position="422"/>
    </location>
</feature>
<dbReference type="EMBL" id="FN653016">
    <property type="protein sequence ID" value="CBY07240.1"/>
    <property type="molecule type" value="Genomic_DNA"/>
</dbReference>
<keyword evidence="3" id="KW-1015">Disulfide bond</keyword>
<evidence type="ECO:0000256" key="3">
    <source>
        <dbReference type="ARBA" id="ARBA00023157"/>
    </source>
</evidence>
<accession>E4WUE2</accession>
<feature type="transmembrane region" description="Helical" evidence="5">
    <location>
        <begin position="225"/>
        <end position="250"/>
    </location>
</feature>
<dbReference type="Pfam" id="PF03024">
    <property type="entry name" value="Folate_rec"/>
    <property type="match status" value="1"/>
</dbReference>
<proteinExistence type="inferred from homology"/>
<evidence type="ECO:0000259" key="6">
    <source>
        <dbReference type="Pfam" id="PF03024"/>
    </source>
</evidence>
<keyword evidence="5" id="KW-0472">Membrane</keyword>
<organism evidence="7">
    <name type="scientific">Oikopleura dioica</name>
    <name type="common">Tunicate</name>
    <dbReference type="NCBI Taxonomy" id="34765"/>
    <lineage>
        <taxon>Eukaryota</taxon>
        <taxon>Metazoa</taxon>
        <taxon>Chordata</taxon>
        <taxon>Tunicata</taxon>
        <taxon>Appendicularia</taxon>
        <taxon>Copelata</taxon>
        <taxon>Oikopleuridae</taxon>
        <taxon>Oikopleura</taxon>
    </lineage>
</organism>
<protein>
    <recommendedName>
        <fullName evidence="6">Folate receptor-like domain-containing protein</fullName>
    </recommendedName>
</protein>
<dbReference type="InParanoid" id="E4WUE2"/>
<comment type="similarity">
    <text evidence="1">Belongs to the folate receptor family.</text>
</comment>
<dbReference type="Proteomes" id="UP000001307">
    <property type="component" value="Unassembled WGS sequence"/>
</dbReference>